<dbReference type="PANTHER" id="PTHR36694">
    <property type="entry name" value="PASIFLORA 1, ISOFORM A-RELATED"/>
    <property type="match status" value="1"/>
</dbReference>
<evidence type="ECO:0000313" key="4">
    <source>
        <dbReference type="RefSeq" id="XP_011498303.1"/>
    </source>
</evidence>
<reference evidence="4 5" key="1">
    <citation type="submission" date="2025-04" db="UniProtKB">
        <authorList>
            <consortium name="RefSeq"/>
        </authorList>
    </citation>
    <scope>IDENTIFICATION</scope>
</reference>
<keyword evidence="2" id="KW-1133">Transmembrane helix</keyword>
<gene>
    <name evidence="4 5" type="primary">LOC105362540</name>
</gene>
<dbReference type="RefSeq" id="XP_011498303.1">
    <property type="nucleotide sequence ID" value="XM_011500001.1"/>
</dbReference>
<accession>A0AAJ6YHQ9</accession>
<evidence type="ECO:0000313" key="5">
    <source>
        <dbReference type="RefSeq" id="XP_011498304.1"/>
    </source>
</evidence>
<dbReference type="GeneID" id="105362540"/>
<feature type="transmembrane region" description="Helical" evidence="2">
    <location>
        <begin position="89"/>
        <end position="111"/>
    </location>
</feature>
<protein>
    <submittedName>
        <fullName evidence="4 5">Uncharacterized protein LOC105362540</fullName>
    </submittedName>
</protein>
<organism evidence="3 5">
    <name type="scientific">Ceratosolen solmsi marchali</name>
    <dbReference type="NCBI Taxonomy" id="326594"/>
    <lineage>
        <taxon>Eukaryota</taxon>
        <taxon>Metazoa</taxon>
        <taxon>Ecdysozoa</taxon>
        <taxon>Arthropoda</taxon>
        <taxon>Hexapoda</taxon>
        <taxon>Insecta</taxon>
        <taxon>Pterygota</taxon>
        <taxon>Neoptera</taxon>
        <taxon>Endopterygota</taxon>
        <taxon>Hymenoptera</taxon>
        <taxon>Apocrita</taxon>
        <taxon>Proctotrupomorpha</taxon>
        <taxon>Chalcidoidea</taxon>
        <taxon>Agaonidae</taxon>
        <taxon>Agaoninae</taxon>
        <taxon>Ceratosolen</taxon>
    </lineage>
</organism>
<dbReference type="AlphaFoldDB" id="A0AAJ6YHQ9"/>
<dbReference type="KEGG" id="csol:105362540"/>
<dbReference type="Proteomes" id="UP000695007">
    <property type="component" value="Unplaced"/>
</dbReference>
<feature type="transmembrane region" description="Helical" evidence="2">
    <location>
        <begin position="123"/>
        <end position="141"/>
    </location>
</feature>
<keyword evidence="2" id="KW-0812">Transmembrane</keyword>
<feature type="transmembrane region" description="Helical" evidence="2">
    <location>
        <begin position="20"/>
        <end position="41"/>
    </location>
</feature>
<feature type="transmembrane region" description="Helical" evidence="2">
    <location>
        <begin position="161"/>
        <end position="181"/>
    </location>
</feature>
<name>A0AAJ6YHQ9_9HYME</name>
<proteinExistence type="predicted"/>
<keyword evidence="3" id="KW-1185">Reference proteome</keyword>
<dbReference type="PANTHER" id="PTHR36694:SF11">
    <property type="entry name" value="LP21121P-RELATED"/>
    <property type="match status" value="1"/>
</dbReference>
<evidence type="ECO:0000256" key="2">
    <source>
        <dbReference type="SAM" id="Phobius"/>
    </source>
</evidence>
<feature type="region of interest" description="Disordered" evidence="1">
    <location>
        <begin position="203"/>
        <end position="225"/>
    </location>
</feature>
<keyword evidence="2" id="KW-0472">Membrane</keyword>
<sequence length="225" mass="26089">MKMGLLKTFLYYFQLRQGTILIAILQLVLSGYVMIFFVLGLRHEAGIQNMIARDTEDVLEREALEEITSKHINSHRMELAHHNVTEKVYLIYCGLVIVIVHFVSTLLLLYGALMNNRYLMTPWMMGMMTIIVALIISLFLVQEDCPFIAVIGGRANVIDRLLVLTLALVCLYMWLVVYSTYRYLEIKKGVIHEVHTVNEKKYMRPTTENKKPQRQHVALPQPYDV</sequence>
<evidence type="ECO:0000313" key="3">
    <source>
        <dbReference type="Proteomes" id="UP000695007"/>
    </source>
</evidence>
<evidence type="ECO:0000256" key="1">
    <source>
        <dbReference type="SAM" id="MobiDB-lite"/>
    </source>
</evidence>
<dbReference type="RefSeq" id="XP_011498304.1">
    <property type="nucleotide sequence ID" value="XM_011500002.1"/>
</dbReference>